<evidence type="ECO:0000313" key="3">
    <source>
        <dbReference type="Proteomes" id="UP001044222"/>
    </source>
</evidence>
<feature type="compositionally biased region" description="Basic residues" evidence="1">
    <location>
        <begin position="1"/>
        <end position="17"/>
    </location>
</feature>
<feature type="non-terminal residue" evidence="2">
    <location>
        <position position="96"/>
    </location>
</feature>
<evidence type="ECO:0000256" key="1">
    <source>
        <dbReference type="SAM" id="MobiDB-lite"/>
    </source>
</evidence>
<reference evidence="2" key="1">
    <citation type="submission" date="2021-01" db="EMBL/GenBank/DDBJ databases">
        <title>A chromosome-scale assembly of European eel, Anguilla anguilla.</title>
        <authorList>
            <person name="Henkel C."/>
            <person name="Jong-Raadsen S.A."/>
            <person name="Dufour S."/>
            <person name="Weltzien F.-A."/>
            <person name="Palstra A.P."/>
            <person name="Pelster B."/>
            <person name="Spaink H.P."/>
            <person name="Van Den Thillart G.E."/>
            <person name="Jansen H."/>
            <person name="Zahm M."/>
            <person name="Klopp C."/>
            <person name="Cedric C."/>
            <person name="Louis A."/>
            <person name="Berthelot C."/>
            <person name="Parey E."/>
            <person name="Roest Crollius H."/>
            <person name="Montfort J."/>
            <person name="Robinson-Rechavi M."/>
            <person name="Bucao C."/>
            <person name="Bouchez O."/>
            <person name="Gislard M."/>
            <person name="Lluch J."/>
            <person name="Milhes M."/>
            <person name="Lampietro C."/>
            <person name="Lopez Roques C."/>
            <person name="Donnadieu C."/>
            <person name="Braasch I."/>
            <person name="Desvignes T."/>
            <person name="Postlethwait J."/>
            <person name="Bobe J."/>
            <person name="Guiguen Y."/>
            <person name="Dirks R."/>
        </authorList>
    </citation>
    <scope>NUCLEOTIDE SEQUENCE</scope>
    <source>
        <strain evidence="2">Tag_6206</strain>
        <tissue evidence="2">Liver</tissue>
    </source>
</reference>
<organism evidence="2 3">
    <name type="scientific">Anguilla anguilla</name>
    <name type="common">European freshwater eel</name>
    <name type="synonym">Muraena anguilla</name>
    <dbReference type="NCBI Taxonomy" id="7936"/>
    <lineage>
        <taxon>Eukaryota</taxon>
        <taxon>Metazoa</taxon>
        <taxon>Chordata</taxon>
        <taxon>Craniata</taxon>
        <taxon>Vertebrata</taxon>
        <taxon>Euteleostomi</taxon>
        <taxon>Actinopterygii</taxon>
        <taxon>Neopterygii</taxon>
        <taxon>Teleostei</taxon>
        <taxon>Anguilliformes</taxon>
        <taxon>Anguillidae</taxon>
        <taxon>Anguilla</taxon>
    </lineage>
</organism>
<dbReference type="Proteomes" id="UP001044222">
    <property type="component" value="Unassembled WGS sequence"/>
</dbReference>
<name>A0A9D3MGX6_ANGAN</name>
<proteinExistence type="predicted"/>
<dbReference type="EMBL" id="JAFIRN010000005">
    <property type="protein sequence ID" value="KAG5848764.1"/>
    <property type="molecule type" value="Genomic_DNA"/>
</dbReference>
<feature type="region of interest" description="Disordered" evidence="1">
    <location>
        <begin position="1"/>
        <end position="39"/>
    </location>
</feature>
<dbReference type="AlphaFoldDB" id="A0A9D3MGX6"/>
<protein>
    <submittedName>
        <fullName evidence="2">Uncharacterized protein</fullName>
    </submittedName>
</protein>
<sequence>THTHTHTHKRTHTHTHTHPTPAGLRDSPEETSSREPSSTRISRALSFIAVFILTGDCKQRERRCWILDPREELLDSGSERGAVLGEMTESLVIYTV</sequence>
<keyword evidence="3" id="KW-1185">Reference proteome</keyword>
<gene>
    <name evidence="2" type="ORF">ANANG_G00102880</name>
</gene>
<comment type="caution">
    <text evidence="2">The sequence shown here is derived from an EMBL/GenBank/DDBJ whole genome shotgun (WGS) entry which is preliminary data.</text>
</comment>
<evidence type="ECO:0000313" key="2">
    <source>
        <dbReference type="EMBL" id="KAG5848764.1"/>
    </source>
</evidence>
<accession>A0A9D3MGX6</accession>